<accession>A0A2G9LJP0</accession>
<proteinExistence type="predicted"/>
<dbReference type="EMBL" id="PEUT01000027">
    <property type="protein sequence ID" value="PIV13758.1"/>
    <property type="molecule type" value="Genomic_DNA"/>
</dbReference>
<dbReference type="Proteomes" id="UP000231232">
    <property type="component" value="Unassembled WGS sequence"/>
</dbReference>
<dbReference type="EMBL" id="PFMG01000044">
    <property type="protein sequence ID" value="PIY99774.1"/>
    <property type="molecule type" value="Genomic_DNA"/>
</dbReference>
<accession>A0A2H9MMQ2</accession>
<accession>A0A2H9M7F9</accession>
<dbReference type="SUPFAM" id="SSF109604">
    <property type="entry name" value="HD-domain/PDEase-like"/>
    <property type="match status" value="1"/>
</dbReference>
<dbReference type="EMBL" id="PCUF01000006">
    <property type="protein sequence ID" value="PIN66724.1"/>
    <property type="molecule type" value="Genomic_DNA"/>
</dbReference>
<dbReference type="Proteomes" id="UP000228888">
    <property type="component" value="Unassembled WGS sequence"/>
</dbReference>
<accession>A0A2H9QSM5</accession>
<sequence length="210" mass="25256">MLTISNLYSEFKALWRRIGAKGDARKYYNYIIAQYSKNRFHHGIYHIIGSLNRLSEVKHLLKNSDKIEFALWYHDIIYNENSKTNEKDSADLAHKVCIENGLNNEFAKEVQELILMTSHLKEPKTTIEKIIIDIDLSTLGHQWEEFERYAQNIRKENIHSSDKQFYQKMSKFFQKMVDKKRIYYSDYFYNKYEMQARTNINKYLSLLKNL</sequence>
<dbReference type="Proteomes" id="UP000230713">
    <property type="component" value="Unassembled WGS sequence"/>
</dbReference>
<dbReference type="Proteomes" id="UP000231449">
    <property type="component" value="Unassembled WGS sequence"/>
</dbReference>
<dbReference type="Proteomes" id="UP000230477">
    <property type="component" value="Unassembled WGS sequence"/>
</dbReference>
<dbReference type="PANTHER" id="PTHR21174">
    <property type="match status" value="1"/>
</dbReference>
<dbReference type="Proteomes" id="UP000228989">
    <property type="component" value="Unassembled WGS sequence"/>
</dbReference>
<dbReference type="PANTHER" id="PTHR21174:SF0">
    <property type="entry name" value="HD PHOSPHOHYDROLASE FAMILY PROTEIN-RELATED"/>
    <property type="match status" value="1"/>
</dbReference>
<gene>
    <name evidence="8" type="ORF">CO072_00335</name>
    <name evidence="7" type="ORF">CO124_02185</name>
    <name evidence="3" type="ORF">COS22_01040</name>
    <name evidence="2" type="ORF">COS45_01105</name>
    <name evidence="4" type="ORF">COW47_01005</name>
    <name evidence="1" type="ORF">COW69_00770</name>
    <name evidence="6" type="ORF">COY63_01820</name>
    <name evidence="5" type="ORF">COZ66_00985</name>
</gene>
<dbReference type="EMBL" id="PETW01000020">
    <property type="protein sequence ID" value="PIV46504.1"/>
    <property type="molecule type" value="Genomic_DNA"/>
</dbReference>
<evidence type="ECO:0000313" key="8">
    <source>
        <dbReference type="EMBL" id="PJC01687.1"/>
    </source>
</evidence>
<dbReference type="EMBL" id="PFSX01000011">
    <property type="protein sequence ID" value="PJC01687.1"/>
    <property type="molecule type" value="Genomic_DNA"/>
</dbReference>
<accession>A0A2H9RDH7</accession>
<reference evidence="1 11" key="2">
    <citation type="submission" date="2017-09" db="EMBL/GenBank/DDBJ databases">
        <title>Depth-based differentiation of microbial function through sediment-hosted aquifers and enrichment of novel symbionts in the deep terrestrial subsurface.</title>
        <authorList>
            <person name="Probst A.J."/>
            <person name="Ladd B."/>
            <person name="Jarett J.K."/>
            <person name="Geller-Mcgrath D.E."/>
            <person name="Sieber C.M."/>
            <person name="Emerson J.B."/>
            <person name="Anantharaman K."/>
            <person name="Thomas B.C."/>
            <person name="Malmstrom R."/>
            <person name="Stieglmeier M."/>
            <person name="Klingl A."/>
            <person name="Woyke T."/>
            <person name="Ryan C.M."/>
            <person name="Banfield J.F."/>
        </authorList>
    </citation>
    <scope>NUCLEOTIDE SEQUENCE [LARGE SCALE GENOMIC DNA]</scope>
    <source>
        <strain evidence="3">CG02_land_8_20_14_3_00_31_209</strain>
        <strain evidence="2">CG03_land_8_20_14_0_80_31_114</strain>
        <strain evidence="4">CG17_big_fil_post_rev_8_21_14_2_50_31_73</strain>
        <strain evidence="1">CG18_big_fil_WC_8_21_14_2_50_31_19</strain>
        <strain evidence="6">CG_4_10_14_0_8_um_filter_31_133</strain>
        <strain evidence="5">CG_4_8_14_3_um_filter</strain>
        <strain evidence="8">CG_4_9_14_0_8_um_filter_31_21</strain>
        <strain evidence="7">CG_4_9_14_3_um_filter_31_125</strain>
    </source>
</reference>
<reference evidence="9 10" key="1">
    <citation type="submission" date="2017-09" db="EMBL/GenBank/DDBJ databases">
        <title>Depth-based differentiation of microbial function through sediment-hosted aquifers and enrichment of novel symbionts in the deep terrestrial subsurface.</title>
        <authorList>
            <person name="Probst A.J."/>
            <person name="Ladd B."/>
            <person name="Jarett J.K."/>
            <person name="Geller-Mcgrath D.E."/>
            <person name="Sieber C.M.K."/>
            <person name="Emerson J.B."/>
            <person name="Anantharaman K."/>
            <person name="Thomas B.C."/>
            <person name="Malmstrom R."/>
            <person name="Stieglmeier M."/>
            <person name="Klingl A."/>
            <person name="Woyke T."/>
            <person name="Ryan C.M."/>
            <person name="Banfield J.F."/>
        </authorList>
    </citation>
    <scope>NUCLEOTIDE SEQUENCE [LARGE SCALE GENOMIC DNA]</scope>
</reference>
<evidence type="ECO:0000313" key="10">
    <source>
        <dbReference type="Proteomes" id="UP000228888"/>
    </source>
</evidence>
<dbReference type="EMBL" id="PFUW01000039">
    <property type="protein sequence ID" value="PJB03611.1"/>
    <property type="molecule type" value="Genomic_DNA"/>
</dbReference>
<evidence type="ECO:0000313" key="11">
    <source>
        <dbReference type="Proteomes" id="UP000229789"/>
    </source>
</evidence>
<evidence type="ECO:0000313" key="6">
    <source>
        <dbReference type="EMBL" id="PIY99774.1"/>
    </source>
</evidence>
<evidence type="ECO:0000313" key="1">
    <source>
        <dbReference type="EMBL" id="PIN66724.1"/>
    </source>
</evidence>
<accession>A0A2H9N2M7</accession>
<evidence type="ECO:0008006" key="12">
    <source>
        <dbReference type="Google" id="ProtNLM"/>
    </source>
</evidence>
<name>A0A2G9LJP0_HUBC1</name>
<evidence type="ECO:0000313" key="4">
    <source>
        <dbReference type="EMBL" id="PIV89790.1"/>
    </source>
</evidence>
<evidence type="ECO:0000313" key="2">
    <source>
        <dbReference type="EMBL" id="PIV13758.1"/>
    </source>
</evidence>
<organism evidence="1 11">
    <name type="scientific">Huberarchaeum crystalense</name>
    <dbReference type="NCBI Taxonomy" id="2014257"/>
    <lineage>
        <taxon>Archaea</taxon>
        <taxon>Candidatus Huberarchaeota</taxon>
        <taxon>Candidatus Huberarchaeia</taxon>
        <taxon>Candidatus Huberarchaeales</taxon>
        <taxon>Candidatus Huberarchaeaceae</taxon>
        <taxon>Candidatus Huberarchaeum</taxon>
    </lineage>
</organism>
<dbReference type="EMBL" id="PFFF01000024">
    <property type="protein sequence ID" value="PIV89790.1"/>
    <property type="molecule type" value="Genomic_DNA"/>
</dbReference>
<dbReference type="Proteomes" id="UP000229789">
    <property type="component" value="Unassembled WGS sequence"/>
</dbReference>
<dbReference type="EMBL" id="PFIH01000023">
    <property type="protein sequence ID" value="PIX28148.1"/>
    <property type="molecule type" value="Genomic_DNA"/>
</dbReference>
<accession>A0A2H9P9Z5</accession>
<comment type="caution">
    <text evidence="1">The sequence shown here is derived from an EMBL/GenBank/DDBJ whole genome shotgun (WGS) entry which is preliminary data.</text>
</comment>
<evidence type="ECO:0000313" key="9">
    <source>
        <dbReference type="Proteomes" id="UP000228874"/>
    </source>
</evidence>
<evidence type="ECO:0000313" key="7">
    <source>
        <dbReference type="EMBL" id="PJB03611.1"/>
    </source>
</evidence>
<evidence type="ECO:0000313" key="3">
    <source>
        <dbReference type="EMBL" id="PIV46504.1"/>
    </source>
</evidence>
<protein>
    <recommendedName>
        <fullName evidence="12">Metal-dependent HD superfamily phosphohydrolase</fullName>
    </recommendedName>
</protein>
<dbReference type="AlphaFoldDB" id="A0A2G9LJP0"/>
<dbReference type="Gene3D" id="1.10.3210.10">
    <property type="entry name" value="Hypothetical protein af1432"/>
    <property type="match status" value="1"/>
</dbReference>
<accession>A0A2H9M3R9</accession>
<dbReference type="InterPro" id="IPR009218">
    <property type="entry name" value="HD_phosphohydro"/>
</dbReference>
<evidence type="ECO:0000313" key="5">
    <source>
        <dbReference type="EMBL" id="PIX28148.1"/>
    </source>
</evidence>
<dbReference type="PIRSF" id="PIRSF035170">
    <property type="entry name" value="HD_phosphohydro"/>
    <property type="match status" value="1"/>
</dbReference>
<dbReference type="Proteomes" id="UP000228874">
    <property type="component" value="Unassembled WGS sequence"/>
</dbReference>